<dbReference type="PANTHER" id="PTHR43162">
    <property type="match status" value="1"/>
</dbReference>
<accession>A0ABT4SUH3</accession>
<dbReference type="RefSeq" id="WP_271275965.1">
    <property type="nucleotide sequence ID" value="NZ_BAABFD010000004.1"/>
</dbReference>
<dbReference type="Gene3D" id="3.90.25.10">
    <property type="entry name" value="UDP-galactose 4-epimerase, domain 1"/>
    <property type="match status" value="1"/>
</dbReference>
<evidence type="ECO:0000313" key="2">
    <source>
        <dbReference type="EMBL" id="MDA0640902.1"/>
    </source>
</evidence>
<evidence type="ECO:0000259" key="1">
    <source>
        <dbReference type="Pfam" id="PF13460"/>
    </source>
</evidence>
<gene>
    <name evidence="2" type="ORF">OUY24_09760</name>
</gene>
<dbReference type="EMBL" id="JAPNUD010000018">
    <property type="protein sequence ID" value="MDA0640902.1"/>
    <property type="molecule type" value="Genomic_DNA"/>
</dbReference>
<dbReference type="Pfam" id="PF13460">
    <property type="entry name" value="NAD_binding_10"/>
    <property type="match status" value="1"/>
</dbReference>
<dbReference type="Gene3D" id="3.40.50.720">
    <property type="entry name" value="NAD(P)-binding Rossmann-like Domain"/>
    <property type="match status" value="1"/>
</dbReference>
<proteinExistence type="predicted"/>
<dbReference type="InterPro" id="IPR036291">
    <property type="entry name" value="NAD(P)-bd_dom_sf"/>
</dbReference>
<reference evidence="2 3" key="1">
    <citation type="submission" date="2022-11" db="EMBL/GenBank/DDBJ databases">
        <title>Nonomuraea corallina sp. nov., a new species of the genus Nonomuraea isolated from sea side sediment in Thai sea.</title>
        <authorList>
            <person name="Ngamcharungchit C."/>
            <person name="Matsumoto A."/>
            <person name="Suriyachadkun C."/>
            <person name="Panbangred W."/>
            <person name="Inahashi Y."/>
            <person name="Intra B."/>
        </authorList>
    </citation>
    <scope>NUCLEOTIDE SEQUENCE [LARGE SCALE GENOMIC DNA]</scope>
    <source>
        <strain evidence="2 3">DSM 43553</strain>
    </source>
</reference>
<dbReference type="SUPFAM" id="SSF51735">
    <property type="entry name" value="NAD(P)-binding Rossmann-fold domains"/>
    <property type="match status" value="1"/>
</dbReference>
<sequence>MSQRILVTAATGTVGRHVTARLAEDGAEVRALSRTPAGFPPGVQPLRGDLSAPGSLAPAVDGVDAVFLIWPFASVDGLEAVLALMAGHARKLVYLSSATVREHERRAEGLIERSGLEWTVLRPHAFAANASRWAGQIRAGDMVREPYGRAAMSLVHEQDIAAVAVAALLQEGHEGAVHELTGPESLTQAEQVRVIGEAVGRPVRWEEAPPEEARQRMLARGWPPEVADDVLRAQAAMTAGPAPVTTTVEKVTGTPARTFRSWADAHKHLFQPSS</sequence>
<protein>
    <submittedName>
        <fullName evidence="2">NAD(P)H-binding protein</fullName>
    </submittedName>
</protein>
<dbReference type="InterPro" id="IPR016040">
    <property type="entry name" value="NAD(P)-bd_dom"/>
</dbReference>
<dbReference type="PANTHER" id="PTHR43162:SF1">
    <property type="entry name" value="PRESTALK A DIFFERENTIATION PROTEIN A"/>
    <property type="match status" value="1"/>
</dbReference>
<evidence type="ECO:0000313" key="3">
    <source>
        <dbReference type="Proteomes" id="UP001212498"/>
    </source>
</evidence>
<name>A0ABT4SUH3_9ACTN</name>
<dbReference type="InterPro" id="IPR051604">
    <property type="entry name" value="Ergot_Alk_Oxidoreductase"/>
</dbReference>
<keyword evidence="3" id="KW-1185">Reference proteome</keyword>
<dbReference type="Proteomes" id="UP001212498">
    <property type="component" value="Unassembled WGS sequence"/>
</dbReference>
<organism evidence="2 3">
    <name type="scientific">Nonomuraea ferruginea</name>
    <dbReference type="NCBI Taxonomy" id="46174"/>
    <lineage>
        <taxon>Bacteria</taxon>
        <taxon>Bacillati</taxon>
        <taxon>Actinomycetota</taxon>
        <taxon>Actinomycetes</taxon>
        <taxon>Streptosporangiales</taxon>
        <taxon>Streptosporangiaceae</taxon>
        <taxon>Nonomuraea</taxon>
    </lineage>
</organism>
<feature type="domain" description="NAD(P)-binding" evidence="1">
    <location>
        <begin position="10"/>
        <end position="170"/>
    </location>
</feature>
<comment type="caution">
    <text evidence="2">The sequence shown here is derived from an EMBL/GenBank/DDBJ whole genome shotgun (WGS) entry which is preliminary data.</text>
</comment>